<dbReference type="Proteomes" id="UP001060085">
    <property type="component" value="Linkage Group LG01"/>
</dbReference>
<evidence type="ECO:0000313" key="1">
    <source>
        <dbReference type="EMBL" id="KAI5682130.1"/>
    </source>
</evidence>
<protein>
    <submittedName>
        <fullName evidence="1">Uncharacterized protein</fullName>
    </submittedName>
</protein>
<evidence type="ECO:0000313" key="2">
    <source>
        <dbReference type="Proteomes" id="UP001060085"/>
    </source>
</evidence>
<gene>
    <name evidence="1" type="ORF">M9H77_03358</name>
</gene>
<reference evidence="2" key="1">
    <citation type="journal article" date="2023" name="Nat. Plants">
        <title>Single-cell RNA sequencing provides a high-resolution roadmap for understanding the multicellular compartmentation of specialized metabolism.</title>
        <authorList>
            <person name="Sun S."/>
            <person name="Shen X."/>
            <person name="Li Y."/>
            <person name="Li Y."/>
            <person name="Wang S."/>
            <person name="Li R."/>
            <person name="Zhang H."/>
            <person name="Shen G."/>
            <person name="Guo B."/>
            <person name="Wei J."/>
            <person name="Xu J."/>
            <person name="St-Pierre B."/>
            <person name="Chen S."/>
            <person name="Sun C."/>
        </authorList>
    </citation>
    <scope>NUCLEOTIDE SEQUENCE [LARGE SCALE GENOMIC DNA]</scope>
</reference>
<dbReference type="EMBL" id="CM044701">
    <property type="protein sequence ID" value="KAI5682130.1"/>
    <property type="molecule type" value="Genomic_DNA"/>
</dbReference>
<organism evidence="1 2">
    <name type="scientific">Catharanthus roseus</name>
    <name type="common">Madagascar periwinkle</name>
    <name type="synonym">Vinca rosea</name>
    <dbReference type="NCBI Taxonomy" id="4058"/>
    <lineage>
        <taxon>Eukaryota</taxon>
        <taxon>Viridiplantae</taxon>
        <taxon>Streptophyta</taxon>
        <taxon>Embryophyta</taxon>
        <taxon>Tracheophyta</taxon>
        <taxon>Spermatophyta</taxon>
        <taxon>Magnoliopsida</taxon>
        <taxon>eudicotyledons</taxon>
        <taxon>Gunneridae</taxon>
        <taxon>Pentapetalae</taxon>
        <taxon>asterids</taxon>
        <taxon>lamiids</taxon>
        <taxon>Gentianales</taxon>
        <taxon>Apocynaceae</taxon>
        <taxon>Rauvolfioideae</taxon>
        <taxon>Vinceae</taxon>
        <taxon>Catharanthinae</taxon>
        <taxon>Catharanthus</taxon>
    </lineage>
</organism>
<comment type="caution">
    <text evidence="1">The sequence shown here is derived from an EMBL/GenBank/DDBJ whole genome shotgun (WGS) entry which is preliminary data.</text>
</comment>
<name>A0ACC0CB25_CATRO</name>
<accession>A0ACC0CB25</accession>
<sequence>MWVIYTKSMTVQEHLTAQLLLARCCCSRCYSGTADVPVPLQSTAGGVPKEIPVSLLFWEKHLKQVKYLNTMKMFGCYFAGVLLLFGCYFAEEQKMHKKSLKGNLQRSKRSLKTTKVYEDEVIKMNT</sequence>
<keyword evidence="2" id="KW-1185">Reference proteome</keyword>
<proteinExistence type="predicted"/>